<name>A0A250B1J2_9GAMM</name>
<evidence type="ECO:0000256" key="3">
    <source>
        <dbReference type="ARBA" id="ARBA00022448"/>
    </source>
</evidence>
<feature type="domain" description="ABC transmembrane type-1" evidence="11">
    <location>
        <begin position="15"/>
        <end position="199"/>
    </location>
</feature>
<keyword evidence="3 10" id="KW-0813">Transport</keyword>
<dbReference type="NCBIfam" id="TIGR01726">
    <property type="entry name" value="HEQRo_perm_3TM"/>
    <property type="match status" value="1"/>
</dbReference>
<evidence type="ECO:0000256" key="4">
    <source>
        <dbReference type="ARBA" id="ARBA00022475"/>
    </source>
</evidence>
<dbReference type="InterPro" id="IPR000515">
    <property type="entry name" value="MetI-like"/>
</dbReference>
<dbReference type="Pfam" id="PF00528">
    <property type="entry name" value="BPD_transp_1"/>
    <property type="match status" value="1"/>
</dbReference>
<keyword evidence="5" id="KW-0997">Cell inner membrane</keyword>
<dbReference type="GO" id="GO:0043190">
    <property type="term" value="C:ATP-binding cassette (ABC) transporter complex"/>
    <property type="evidence" value="ECO:0007669"/>
    <property type="project" value="InterPro"/>
</dbReference>
<comment type="subcellular location">
    <subcellularLocation>
        <location evidence="1">Cell inner membrane</location>
        <topology evidence="1">Multi-pass membrane protein</topology>
    </subcellularLocation>
    <subcellularLocation>
        <location evidence="10">Cell membrane</location>
        <topology evidence="10">Multi-pass membrane protein</topology>
    </subcellularLocation>
</comment>
<protein>
    <submittedName>
        <fullName evidence="12">ABC transporter permease</fullName>
    </submittedName>
</protein>
<dbReference type="InterPro" id="IPR010065">
    <property type="entry name" value="AA_ABC_transptr_permease_3TM"/>
</dbReference>
<feature type="transmembrane region" description="Helical" evidence="10">
    <location>
        <begin position="52"/>
        <end position="73"/>
    </location>
</feature>
<reference evidence="12 13" key="1">
    <citation type="submission" date="2016-01" db="EMBL/GenBank/DDBJ databases">
        <authorList>
            <person name="Oliw E.H."/>
        </authorList>
    </citation>
    <scope>NUCLEOTIDE SEQUENCE [LARGE SCALE GENOMIC DNA]</scope>
    <source>
        <strain evidence="12 13">FRB97</strain>
    </source>
</reference>
<evidence type="ECO:0000256" key="9">
    <source>
        <dbReference type="ARBA" id="ARBA00023136"/>
    </source>
</evidence>
<dbReference type="InterPro" id="IPR043429">
    <property type="entry name" value="ArtM/GltK/GlnP/TcyL/YhdX-like"/>
</dbReference>
<dbReference type="InterPro" id="IPR035906">
    <property type="entry name" value="MetI-like_sf"/>
</dbReference>
<evidence type="ECO:0000256" key="1">
    <source>
        <dbReference type="ARBA" id="ARBA00004429"/>
    </source>
</evidence>
<evidence type="ECO:0000313" key="12">
    <source>
        <dbReference type="EMBL" id="ATA19955.1"/>
    </source>
</evidence>
<sequence>MSELMQYLPDYLSALGVTLWLSLCAALGGAILGFTLNALCRGNPVLFQLWRGYVWIIRGTPFLAQLAVIYFGLPSIGLMLSAAQATVLALTLYSGAYFGEIFRAAWLSIPPGQREAALANNISRTRCFWHIQAPQALRFALPLLGNQCISTIKESAIASVITVPELTMTTSQIVANTYSYVLPYTLLIISYWLLAQAVSLGVQALSKTLRTGGYRDQNVRAHH</sequence>
<feature type="transmembrane region" description="Helical" evidence="10">
    <location>
        <begin position="79"/>
        <end position="98"/>
    </location>
</feature>
<dbReference type="KEGG" id="gqu:AWC35_11765"/>
<dbReference type="EMBL" id="CP014136">
    <property type="protein sequence ID" value="ATA19955.1"/>
    <property type="molecule type" value="Genomic_DNA"/>
</dbReference>
<evidence type="ECO:0000313" key="13">
    <source>
        <dbReference type="Proteomes" id="UP000217182"/>
    </source>
</evidence>
<dbReference type="RefSeq" id="WP_095846560.1">
    <property type="nucleotide sequence ID" value="NZ_CP014136.1"/>
</dbReference>
<dbReference type="GO" id="GO:0006865">
    <property type="term" value="P:amino acid transport"/>
    <property type="evidence" value="ECO:0007669"/>
    <property type="project" value="UniProtKB-KW"/>
</dbReference>
<comment type="similarity">
    <text evidence="2">Belongs to the binding-protein-dependent transport system permease family. HisMQ subfamily.</text>
</comment>
<organism evidence="12 13">
    <name type="scientific">Gibbsiella quercinecans</name>
    <dbReference type="NCBI Taxonomy" id="929813"/>
    <lineage>
        <taxon>Bacteria</taxon>
        <taxon>Pseudomonadati</taxon>
        <taxon>Pseudomonadota</taxon>
        <taxon>Gammaproteobacteria</taxon>
        <taxon>Enterobacterales</taxon>
        <taxon>Yersiniaceae</taxon>
        <taxon>Gibbsiella</taxon>
    </lineage>
</organism>
<dbReference type="PANTHER" id="PTHR30614">
    <property type="entry name" value="MEMBRANE COMPONENT OF AMINO ACID ABC TRANSPORTER"/>
    <property type="match status" value="1"/>
</dbReference>
<dbReference type="AlphaFoldDB" id="A0A250B1J2"/>
<keyword evidence="13" id="KW-1185">Reference proteome</keyword>
<dbReference type="PROSITE" id="PS50928">
    <property type="entry name" value="ABC_TM1"/>
    <property type="match status" value="1"/>
</dbReference>
<gene>
    <name evidence="12" type="ORF">AWC35_11765</name>
</gene>
<dbReference type="SUPFAM" id="SSF161098">
    <property type="entry name" value="MetI-like"/>
    <property type="match status" value="1"/>
</dbReference>
<evidence type="ECO:0000256" key="2">
    <source>
        <dbReference type="ARBA" id="ARBA00010072"/>
    </source>
</evidence>
<proteinExistence type="inferred from homology"/>
<accession>A0A250B1J2</accession>
<evidence type="ECO:0000256" key="7">
    <source>
        <dbReference type="ARBA" id="ARBA00022970"/>
    </source>
</evidence>
<evidence type="ECO:0000259" key="11">
    <source>
        <dbReference type="PROSITE" id="PS50928"/>
    </source>
</evidence>
<evidence type="ECO:0000256" key="8">
    <source>
        <dbReference type="ARBA" id="ARBA00022989"/>
    </source>
</evidence>
<dbReference type="Gene3D" id="1.10.3720.10">
    <property type="entry name" value="MetI-like"/>
    <property type="match status" value="1"/>
</dbReference>
<dbReference type="Proteomes" id="UP000217182">
    <property type="component" value="Chromosome"/>
</dbReference>
<evidence type="ECO:0000256" key="10">
    <source>
        <dbReference type="RuleBase" id="RU363032"/>
    </source>
</evidence>
<dbReference type="PANTHER" id="PTHR30614:SF0">
    <property type="entry name" value="L-CYSTINE TRANSPORT SYSTEM PERMEASE PROTEIN TCYL"/>
    <property type="match status" value="1"/>
</dbReference>
<keyword evidence="7" id="KW-0029">Amino-acid transport</keyword>
<keyword evidence="4" id="KW-1003">Cell membrane</keyword>
<keyword evidence="9 10" id="KW-0472">Membrane</keyword>
<keyword evidence="6 10" id="KW-0812">Transmembrane</keyword>
<evidence type="ECO:0000256" key="5">
    <source>
        <dbReference type="ARBA" id="ARBA00022519"/>
    </source>
</evidence>
<keyword evidence="8 10" id="KW-1133">Transmembrane helix</keyword>
<dbReference type="CDD" id="cd06261">
    <property type="entry name" value="TM_PBP2"/>
    <property type="match status" value="1"/>
</dbReference>
<evidence type="ECO:0000256" key="6">
    <source>
        <dbReference type="ARBA" id="ARBA00022692"/>
    </source>
</evidence>
<dbReference type="GO" id="GO:0022857">
    <property type="term" value="F:transmembrane transporter activity"/>
    <property type="evidence" value="ECO:0007669"/>
    <property type="project" value="InterPro"/>
</dbReference>
<dbReference type="OrthoDB" id="7255919at2"/>
<feature type="transmembrane region" description="Helical" evidence="10">
    <location>
        <begin position="20"/>
        <end position="40"/>
    </location>
</feature>